<comment type="catalytic activity">
    <reaction evidence="10">
        <text>sn-glycerol 3-phosphate + O2 = dihydroxyacetone phosphate + H2O2</text>
        <dbReference type="Rhea" id="RHEA:18369"/>
        <dbReference type="ChEBI" id="CHEBI:15379"/>
        <dbReference type="ChEBI" id="CHEBI:16240"/>
        <dbReference type="ChEBI" id="CHEBI:57597"/>
        <dbReference type="ChEBI" id="CHEBI:57642"/>
        <dbReference type="EC" id="1.1.3.21"/>
    </reaction>
</comment>
<dbReference type="GO" id="GO:0046168">
    <property type="term" value="P:glycerol-3-phosphate catabolic process"/>
    <property type="evidence" value="ECO:0007669"/>
    <property type="project" value="TreeGrafter"/>
</dbReference>
<dbReference type="SUPFAM" id="SSF54373">
    <property type="entry name" value="FAD-linked reductases, C-terminal domain"/>
    <property type="match status" value="1"/>
</dbReference>
<dbReference type="InterPro" id="IPR036188">
    <property type="entry name" value="FAD/NAD-bd_sf"/>
</dbReference>
<evidence type="ECO:0000256" key="3">
    <source>
        <dbReference type="ARBA" id="ARBA00013104"/>
    </source>
</evidence>
<dbReference type="InterPro" id="IPR038299">
    <property type="entry name" value="DAO_C_sf"/>
</dbReference>
<dbReference type="SUPFAM" id="SSF51905">
    <property type="entry name" value="FAD/NAD(P)-binding domain"/>
    <property type="match status" value="1"/>
</dbReference>
<comment type="cofactor">
    <cofactor evidence="1">
        <name>FAD</name>
        <dbReference type="ChEBI" id="CHEBI:57692"/>
    </cofactor>
</comment>
<keyword evidence="5" id="KW-0285">Flavoprotein</keyword>
<evidence type="ECO:0000256" key="10">
    <source>
        <dbReference type="ARBA" id="ARBA00049503"/>
    </source>
</evidence>
<dbReference type="InterPro" id="IPR031656">
    <property type="entry name" value="DAO_C"/>
</dbReference>
<evidence type="ECO:0000259" key="12">
    <source>
        <dbReference type="Pfam" id="PF16901"/>
    </source>
</evidence>
<evidence type="ECO:0000256" key="4">
    <source>
        <dbReference type="ARBA" id="ARBA00021658"/>
    </source>
</evidence>
<dbReference type="Pfam" id="PF01266">
    <property type="entry name" value="DAO"/>
    <property type="match status" value="1"/>
</dbReference>
<dbReference type="Gene3D" id="3.50.50.60">
    <property type="entry name" value="FAD/NAD(P)-binding domain"/>
    <property type="match status" value="1"/>
</dbReference>
<evidence type="ECO:0000313" key="13">
    <source>
        <dbReference type="EMBL" id="RSU12764.1"/>
    </source>
</evidence>
<dbReference type="PROSITE" id="PS00977">
    <property type="entry name" value="FAD_G3PDH_1"/>
    <property type="match status" value="1"/>
</dbReference>
<organism evidence="13 14">
    <name type="scientific">Vagococcus carniphilus</name>
    <dbReference type="NCBI Taxonomy" id="218144"/>
    <lineage>
        <taxon>Bacteria</taxon>
        <taxon>Bacillati</taxon>
        <taxon>Bacillota</taxon>
        <taxon>Bacilli</taxon>
        <taxon>Lactobacillales</taxon>
        <taxon>Enterococcaceae</taxon>
        <taxon>Vagococcus</taxon>
    </lineage>
</organism>
<dbReference type="EMBL" id="NGKB01000010">
    <property type="protein sequence ID" value="RSU12764.1"/>
    <property type="molecule type" value="Genomic_DNA"/>
</dbReference>
<dbReference type="NCBIfam" id="NF033461">
    <property type="entry name" value="glycerol3P_ox_1"/>
    <property type="match status" value="1"/>
</dbReference>
<dbReference type="EC" id="1.1.3.21" evidence="3"/>
<dbReference type="PANTHER" id="PTHR11985">
    <property type="entry name" value="GLYCEROL-3-PHOSPHATE DEHYDROGENASE"/>
    <property type="match status" value="1"/>
</dbReference>
<evidence type="ECO:0000256" key="1">
    <source>
        <dbReference type="ARBA" id="ARBA00001974"/>
    </source>
</evidence>
<evidence type="ECO:0000259" key="11">
    <source>
        <dbReference type="Pfam" id="PF01266"/>
    </source>
</evidence>
<evidence type="ECO:0000256" key="7">
    <source>
        <dbReference type="ARBA" id="ARBA00022827"/>
    </source>
</evidence>
<dbReference type="Proteomes" id="UP000288028">
    <property type="component" value="Unassembled WGS sequence"/>
</dbReference>
<dbReference type="Pfam" id="PF16901">
    <property type="entry name" value="DAO_C"/>
    <property type="match status" value="1"/>
</dbReference>
<keyword evidence="14" id="KW-1185">Reference proteome</keyword>
<keyword evidence="6" id="KW-0319">Glycerol metabolism</keyword>
<proteinExistence type="inferred from homology"/>
<evidence type="ECO:0000256" key="6">
    <source>
        <dbReference type="ARBA" id="ARBA00022798"/>
    </source>
</evidence>
<keyword evidence="8" id="KW-0560">Oxidoreductase</keyword>
<dbReference type="InterPro" id="IPR000447">
    <property type="entry name" value="G3P_DH_FAD-dep"/>
</dbReference>
<evidence type="ECO:0000256" key="9">
    <source>
        <dbReference type="ARBA" id="ARBA00032349"/>
    </source>
</evidence>
<evidence type="ECO:0000256" key="5">
    <source>
        <dbReference type="ARBA" id="ARBA00022630"/>
    </source>
</evidence>
<keyword evidence="7" id="KW-0274">FAD</keyword>
<comment type="similarity">
    <text evidence="2">Belongs to the FAD-dependent glycerol-3-phosphate dehydrogenase family.</text>
</comment>
<dbReference type="AlphaFoldDB" id="A0A430AXJ3"/>
<dbReference type="PANTHER" id="PTHR11985:SF35">
    <property type="entry name" value="ANAEROBIC GLYCEROL-3-PHOSPHATE DEHYDROGENASE SUBUNIT A"/>
    <property type="match status" value="1"/>
</dbReference>
<feature type="domain" description="Alpha-glycerophosphate oxidase C-terminal" evidence="12">
    <location>
        <begin position="463"/>
        <end position="582"/>
    </location>
</feature>
<protein>
    <recommendedName>
        <fullName evidence="4">Alpha-glycerophosphate oxidase</fullName>
        <ecNumber evidence="3">1.1.3.21</ecNumber>
    </recommendedName>
    <alternativeName>
        <fullName evidence="9">Glycerol-3-phosphate oxidase</fullName>
    </alternativeName>
</protein>
<dbReference type="Gene3D" id="1.10.8.870">
    <property type="entry name" value="Alpha-glycerophosphate oxidase, cap domain"/>
    <property type="match status" value="1"/>
</dbReference>
<dbReference type="GO" id="GO:0004368">
    <property type="term" value="F:glycerol-3-phosphate dehydrogenase (quinone) activity"/>
    <property type="evidence" value="ECO:0007669"/>
    <property type="project" value="InterPro"/>
</dbReference>
<dbReference type="OrthoDB" id="9766796at2"/>
<dbReference type="Gene3D" id="3.30.9.10">
    <property type="entry name" value="D-Amino Acid Oxidase, subunit A, domain 2"/>
    <property type="match status" value="1"/>
</dbReference>
<reference evidence="13 14" key="1">
    <citation type="submission" date="2017-05" db="EMBL/GenBank/DDBJ databases">
        <title>Vagococcus spp. assemblies.</title>
        <authorList>
            <person name="Gulvik C.A."/>
        </authorList>
    </citation>
    <scope>NUCLEOTIDE SEQUENCE [LARGE SCALE GENOMIC DNA]</scope>
    <source>
        <strain evidence="13 14">SS1714</strain>
    </source>
</reference>
<evidence type="ECO:0000313" key="14">
    <source>
        <dbReference type="Proteomes" id="UP000288028"/>
    </source>
</evidence>
<dbReference type="InterPro" id="IPR006076">
    <property type="entry name" value="FAD-dep_OxRdtase"/>
</dbReference>
<dbReference type="GO" id="GO:0004369">
    <property type="term" value="F:glycerol-3-phosphate oxidase activity"/>
    <property type="evidence" value="ECO:0007669"/>
    <property type="project" value="UniProtKB-EC"/>
</dbReference>
<dbReference type="GeneID" id="95580106"/>
<evidence type="ECO:0000256" key="2">
    <source>
        <dbReference type="ARBA" id="ARBA00007330"/>
    </source>
</evidence>
<dbReference type="GO" id="GO:0006071">
    <property type="term" value="P:glycerol metabolic process"/>
    <property type="evidence" value="ECO:0007669"/>
    <property type="project" value="UniProtKB-KW"/>
</dbReference>
<name>A0A430AXJ3_9ENTE</name>
<sequence length="606" mass="67107">MSFSIKDRQKSIEEVKKQEMDVLIIGGGITGAGVAVQTAASGMTTALIEMQDFSEGTSSRSTKLVHGGIRYLKNFDVEVVSDTVKERATVQKIAPHIPKPDPMLLPIYDEPGSTFSMFSVKVAMDLYDQLAGVTNTSFANKVLSKEEVIERVPKINTDKLLGGGLYLDFRNNDARLVIENVKQAAADGANALSKTKVIGFTYHDNGQLSGVKVEDQLTKEIYDIHAKVVINTTGPWVDTIRELGKEEGFKPMMRPTKGVHLIVDQSVLSVSQPTYFDTGRHDGRMVFVIPRENKTYFGTTDTDYTGDLTHPRVTNEDVDYLLEIINHQFPNANVSIDDIEGSWAGLRPLISENGGSDYNGGNSGVMSEASFNQIIDTVSGYLNQEKTKEDVEKSLKLAESSLSEKGNSAISRGSSLEVDNKGLVTLAGGKITDYRLMAEGAVALISKILKEKYDKHFDLVDSSNYPVSGGHFDHTKVDEKISELTELGQEKGLSKEEAEFLANLYGSNTESVLTYLNEDIPGLSQSEAASLMYALNNEMTLTPVDYLLRRTNYLLFISDQLDRIKEPIIKKMAEYYGWNNEQTTSYRLELENAINESQLMNLKKEN</sequence>
<accession>A0A430AXJ3</accession>
<gene>
    <name evidence="13" type="ORF">CBF28_10585</name>
</gene>
<evidence type="ECO:0000256" key="8">
    <source>
        <dbReference type="ARBA" id="ARBA00023002"/>
    </source>
</evidence>
<dbReference type="PRINTS" id="PR01001">
    <property type="entry name" value="FADG3PDH"/>
</dbReference>
<dbReference type="RefSeq" id="WP_126795057.1">
    <property type="nucleotide sequence ID" value="NZ_CP060720.1"/>
</dbReference>
<feature type="domain" description="FAD dependent oxidoreductase" evidence="11">
    <location>
        <begin position="21"/>
        <end position="351"/>
    </location>
</feature>
<comment type="caution">
    <text evidence="13">The sequence shown here is derived from an EMBL/GenBank/DDBJ whole genome shotgun (WGS) entry which is preliminary data.</text>
</comment>